<dbReference type="InterPro" id="IPR016066">
    <property type="entry name" value="A-D-PHexomutase_CS"/>
</dbReference>
<proteinExistence type="inferred from homology"/>
<dbReference type="Gene3D" id="3.30.310.50">
    <property type="entry name" value="Alpha-D-phosphohexomutase, C-terminal domain"/>
    <property type="match status" value="1"/>
</dbReference>
<evidence type="ECO:0000256" key="3">
    <source>
        <dbReference type="ARBA" id="ARBA00022553"/>
    </source>
</evidence>
<keyword evidence="5 7" id="KW-0460">Magnesium</keyword>
<dbReference type="InterPro" id="IPR005844">
    <property type="entry name" value="A-D-PHexomutase_a/b/a-I"/>
</dbReference>
<evidence type="ECO:0000313" key="12">
    <source>
        <dbReference type="EMBL" id="UJG42443.1"/>
    </source>
</evidence>
<evidence type="ECO:0000256" key="2">
    <source>
        <dbReference type="ARBA" id="ARBA00010231"/>
    </source>
</evidence>
<keyword evidence="3" id="KW-0597">Phosphoprotein</keyword>
<keyword evidence="6 12" id="KW-0413">Isomerase</keyword>
<dbReference type="PROSITE" id="PS00710">
    <property type="entry name" value="PGM_PMM"/>
    <property type="match status" value="1"/>
</dbReference>
<dbReference type="GO" id="GO:0000287">
    <property type="term" value="F:magnesium ion binding"/>
    <property type="evidence" value="ECO:0007669"/>
    <property type="project" value="InterPro"/>
</dbReference>
<evidence type="ECO:0000256" key="4">
    <source>
        <dbReference type="ARBA" id="ARBA00022723"/>
    </source>
</evidence>
<dbReference type="Pfam" id="PF02879">
    <property type="entry name" value="PGM_PMM_II"/>
    <property type="match status" value="1"/>
</dbReference>
<comment type="cofactor">
    <cofactor evidence="1">
        <name>Mg(2+)</name>
        <dbReference type="ChEBI" id="CHEBI:18420"/>
    </cofactor>
</comment>
<dbReference type="PRINTS" id="PR00509">
    <property type="entry name" value="PGMPMM"/>
</dbReference>
<dbReference type="PANTHER" id="PTHR43771:SF1">
    <property type="entry name" value="PHOSPHOMANNOMUTASE"/>
    <property type="match status" value="1"/>
</dbReference>
<dbReference type="EC" id="5.4.2.10" evidence="12"/>
<dbReference type="Proteomes" id="UP001200513">
    <property type="component" value="Chromosome"/>
</dbReference>
<feature type="domain" description="Alpha-D-phosphohexomutase C-terminal" evidence="8">
    <location>
        <begin position="376"/>
        <end position="442"/>
    </location>
</feature>
<evidence type="ECO:0000259" key="11">
    <source>
        <dbReference type="Pfam" id="PF02880"/>
    </source>
</evidence>
<gene>
    <name evidence="12" type="primary">glmM</name>
    <name evidence="12" type="ORF">K9W46_08535</name>
</gene>
<keyword evidence="4 7" id="KW-0479">Metal-binding</keyword>
<dbReference type="Pfam" id="PF02878">
    <property type="entry name" value="PGM_PMM_I"/>
    <property type="match status" value="1"/>
</dbReference>
<organism evidence="12">
    <name type="scientific">Candidatus Heimdallarchaeum endolithica</name>
    <dbReference type="NCBI Taxonomy" id="2876572"/>
    <lineage>
        <taxon>Archaea</taxon>
        <taxon>Promethearchaeati</taxon>
        <taxon>Candidatus Heimdallarchaeota</taxon>
        <taxon>Candidatus Heimdallarchaeia (ex Rinke et al. 2021) (nom. nud.)</taxon>
        <taxon>Candidatus Heimdallarchaeales</taxon>
        <taxon>Candidatus Heimdallarchaeaceae</taxon>
        <taxon>Candidatus Heimdallarchaeum</taxon>
    </lineage>
</organism>
<accession>A0A9Y1BNS6</accession>
<dbReference type="Pfam" id="PF02880">
    <property type="entry name" value="PGM_PMM_III"/>
    <property type="match status" value="1"/>
</dbReference>
<dbReference type="CDD" id="cd03087">
    <property type="entry name" value="PGM_like1"/>
    <property type="match status" value="1"/>
</dbReference>
<dbReference type="FunFam" id="3.40.120.10:FF:000001">
    <property type="entry name" value="Phosphoglucosamine mutase"/>
    <property type="match status" value="1"/>
</dbReference>
<dbReference type="AlphaFoldDB" id="A0A9Y1BNS6"/>
<dbReference type="EMBL" id="CP084167">
    <property type="protein sequence ID" value="UJG42443.1"/>
    <property type="molecule type" value="Genomic_DNA"/>
</dbReference>
<evidence type="ECO:0000256" key="5">
    <source>
        <dbReference type="ARBA" id="ARBA00022842"/>
    </source>
</evidence>
<evidence type="ECO:0000259" key="8">
    <source>
        <dbReference type="Pfam" id="PF00408"/>
    </source>
</evidence>
<dbReference type="InterPro" id="IPR005841">
    <property type="entry name" value="Alpha-D-phosphohexomutase_SF"/>
</dbReference>
<dbReference type="SUPFAM" id="SSF55957">
    <property type="entry name" value="Phosphoglucomutase, C-terminal domain"/>
    <property type="match status" value="1"/>
</dbReference>
<comment type="similarity">
    <text evidence="2 7">Belongs to the phosphohexose mutase family.</text>
</comment>
<dbReference type="InterPro" id="IPR016055">
    <property type="entry name" value="A-D-PHexomutase_a/b/a-I/II/III"/>
</dbReference>
<dbReference type="Pfam" id="PF00408">
    <property type="entry name" value="PGM_PMM_IV"/>
    <property type="match status" value="1"/>
</dbReference>
<protein>
    <submittedName>
        <fullName evidence="12">Phosphoglucosamine mutase</fullName>
        <ecNumber evidence="12">5.4.2.10</ecNumber>
    </submittedName>
</protein>
<dbReference type="InterPro" id="IPR005845">
    <property type="entry name" value="A-D-PHexomutase_a/b/a-II"/>
</dbReference>
<name>A0A9Y1BNS6_9ARCH</name>
<dbReference type="Gene3D" id="3.40.120.10">
    <property type="entry name" value="Alpha-D-Glucose-1,6-Bisphosphate, subunit A, domain 3"/>
    <property type="match status" value="3"/>
</dbReference>
<dbReference type="InterPro" id="IPR036900">
    <property type="entry name" value="A-D-PHexomutase_C_sf"/>
</dbReference>
<evidence type="ECO:0000256" key="1">
    <source>
        <dbReference type="ARBA" id="ARBA00001946"/>
    </source>
</evidence>
<feature type="domain" description="Alpha-D-phosphohexomutase alpha/beta/alpha" evidence="9">
    <location>
        <begin position="4"/>
        <end position="136"/>
    </location>
</feature>
<feature type="domain" description="Alpha-D-phosphohexomutase alpha/beta/alpha" evidence="10">
    <location>
        <begin position="153"/>
        <end position="254"/>
    </location>
</feature>
<dbReference type="InterPro" id="IPR005846">
    <property type="entry name" value="A-D-PHexomutase_a/b/a-III"/>
</dbReference>
<evidence type="ECO:0000256" key="6">
    <source>
        <dbReference type="ARBA" id="ARBA00023235"/>
    </source>
</evidence>
<dbReference type="InterPro" id="IPR024086">
    <property type="entry name" value="GlmM_arc-type"/>
</dbReference>
<dbReference type="GO" id="GO:0008966">
    <property type="term" value="F:phosphoglucosamine mutase activity"/>
    <property type="evidence" value="ECO:0007669"/>
    <property type="project" value="UniProtKB-EC"/>
</dbReference>
<sequence>MTERKYFGTNGVRGVVGELITNFFVNKLTSAISSFIENKGVVVVGSDARTSSPFIKYAVISTLLSSGIDVIDIGLVPTPLTQFAVRKLKARLGIMITASHNPPQFNGLKVISDDGIEISVEDQIKVEKELEEGDFYFSDWTKLGNVTKINMIDEYIDQIISFVDIDKISKKKMKVVVDGGNGVGSLITPYLFKKLGVKVFSINTTLDGYFPGRGSEPLPHLLTEMARTAKSVNADFSIAHDGDADRAIFGDERGVVYWGDRSIAIFEKMILQDEQNKLFVTPVSSSSVVTDIAEEIGGKVEWTKVGCIYVSRTMQKLNAILGGEENGGLFYSPHVPVRDGAMAGALMANILSTSSSTFSELMNELPQYAQLKDKVQCPNNLKSKVLDAISSRVKGYTELITIDGLKAIYDNGWVLIRPSGTEPIFRIFVEANTMDEAEKLLKEGKKTIKETIESFQ</sequence>
<feature type="domain" description="Alpha-D-phosphohexomutase alpha/beta/alpha" evidence="11">
    <location>
        <begin position="258"/>
        <end position="367"/>
    </location>
</feature>
<dbReference type="InterPro" id="IPR005843">
    <property type="entry name" value="A-D-PHexomutase_C"/>
</dbReference>
<evidence type="ECO:0000259" key="9">
    <source>
        <dbReference type="Pfam" id="PF02878"/>
    </source>
</evidence>
<reference evidence="12" key="1">
    <citation type="journal article" date="2022" name="Nat. Microbiol.">
        <title>Unique mobile elements and scalable gene flow at the prokaryote-eukaryote boundary revealed by circularized Asgard archaea genomes.</title>
        <authorList>
            <person name="Wu F."/>
            <person name="Speth D.R."/>
            <person name="Philosof A."/>
            <person name="Cremiere A."/>
            <person name="Narayanan A."/>
            <person name="Barco R.A."/>
            <person name="Connon S.A."/>
            <person name="Amend J.P."/>
            <person name="Antoshechkin I.A."/>
            <person name="Orphan V.J."/>
        </authorList>
    </citation>
    <scope>NUCLEOTIDE SEQUENCE</scope>
    <source>
        <strain evidence="12">PR6</strain>
    </source>
</reference>
<evidence type="ECO:0000256" key="7">
    <source>
        <dbReference type="RuleBase" id="RU004326"/>
    </source>
</evidence>
<dbReference type="SUPFAM" id="SSF53738">
    <property type="entry name" value="Phosphoglucomutase, first 3 domains"/>
    <property type="match status" value="3"/>
</dbReference>
<dbReference type="GO" id="GO:0005975">
    <property type="term" value="P:carbohydrate metabolic process"/>
    <property type="evidence" value="ECO:0007669"/>
    <property type="project" value="InterPro"/>
</dbReference>
<dbReference type="NCBIfam" id="TIGR03990">
    <property type="entry name" value="Arch_GlmM"/>
    <property type="match status" value="1"/>
</dbReference>
<evidence type="ECO:0000259" key="10">
    <source>
        <dbReference type="Pfam" id="PF02879"/>
    </source>
</evidence>
<dbReference type="PANTHER" id="PTHR43771">
    <property type="entry name" value="PHOSPHOMANNOMUTASE"/>
    <property type="match status" value="1"/>
</dbReference>